<dbReference type="InterPro" id="IPR045054">
    <property type="entry name" value="P4HA-like"/>
</dbReference>
<name>V5UTP4_9CAUD</name>
<dbReference type="GO" id="GO:0016705">
    <property type="term" value="F:oxidoreductase activity, acting on paired donors, with incorporation or reduction of molecular oxygen"/>
    <property type="evidence" value="ECO:0007669"/>
    <property type="project" value="InterPro"/>
</dbReference>
<dbReference type="InterPro" id="IPR005123">
    <property type="entry name" value="Oxoglu/Fe-dep_dioxygenase_dom"/>
</dbReference>
<dbReference type="GO" id="GO:0005506">
    <property type="term" value="F:iron ion binding"/>
    <property type="evidence" value="ECO:0007669"/>
    <property type="project" value="InterPro"/>
</dbReference>
<keyword evidence="2" id="KW-0479">Metal-binding</keyword>
<keyword evidence="5" id="KW-0408">Iron</keyword>
<evidence type="ECO:0000313" key="8">
    <source>
        <dbReference type="Proteomes" id="UP000018808"/>
    </source>
</evidence>
<evidence type="ECO:0000256" key="3">
    <source>
        <dbReference type="ARBA" id="ARBA00022964"/>
    </source>
</evidence>
<keyword evidence="4" id="KW-0560">Oxidoreductase</keyword>
<keyword evidence="8" id="KW-1185">Reference proteome</keyword>
<organism evidence="7 8">
    <name type="scientific">Synechococcus phage ACG-2014h</name>
    <dbReference type="NCBI Taxonomy" id="1340810"/>
    <lineage>
        <taxon>Viruses</taxon>
        <taxon>Duplodnaviria</taxon>
        <taxon>Heunggongvirae</taxon>
        <taxon>Uroviricota</taxon>
        <taxon>Caudoviricetes</taxon>
        <taxon>Pantevenvirales</taxon>
        <taxon>Kyanoviridae</taxon>
        <taxon>Sedonavirus</taxon>
        <taxon>Sedonavirus tusconh</taxon>
    </lineage>
</organism>
<dbReference type="GO" id="GO:0051213">
    <property type="term" value="F:dioxygenase activity"/>
    <property type="evidence" value="ECO:0007669"/>
    <property type="project" value="UniProtKB-KW"/>
</dbReference>
<evidence type="ECO:0000256" key="4">
    <source>
        <dbReference type="ARBA" id="ARBA00023002"/>
    </source>
</evidence>
<keyword evidence="3" id="KW-0223">Dioxygenase</keyword>
<dbReference type="KEGG" id="vg:18504601"/>
<dbReference type="GeneID" id="18504601"/>
<dbReference type="InterPro" id="IPR044862">
    <property type="entry name" value="Pro_4_hyd_alph_FE2OG_OXY"/>
</dbReference>
<comment type="cofactor">
    <cofactor evidence="1">
        <name>L-ascorbate</name>
        <dbReference type="ChEBI" id="CHEBI:38290"/>
    </cofactor>
</comment>
<dbReference type="SMART" id="SM00702">
    <property type="entry name" value="P4Hc"/>
    <property type="match status" value="1"/>
</dbReference>
<evidence type="ECO:0000256" key="1">
    <source>
        <dbReference type="ARBA" id="ARBA00001961"/>
    </source>
</evidence>
<dbReference type="InterPro" id="IPR006620">
    <property type="entry name" value="Pro_4_hyd_alph"/>
</dbReference>
<accession>V5UTP4</accession>
<evidence type="ECO:0000256" key="2">
    <source>
        <dbReference type="ARBA" id="ARBA00022723"/>
    </source>
</evidence>
<dbReference type="OrthoDB" id="18795at10239"/>
<dbReference type="Pfam" id="PF13640">
    <property type="entry name" value="2OG-FeII_Oxy_3"/>
    <property type="match status" value="1"/>
</dbReference>
<dbReference type="PROSITE" id="PS51471">
    <property type="entry name" value="FE2OG_OXY"/>
    <property type="match status" value="1"/>
</dbReference>
<dbReference type="Gene3D" id="2.60.120.620">
    <property type="entry name" value="q2cbj1_9rhob like domain"/>
    <property type="match status" value="1"/>
</dbReference>
<dbReference type="PANTHER" id="PTHR10869">
    <property type="entry name" value="PROLYL 4-HYDROXYLASE ALPHA SUBUNIT"/>
    <property type="match status" value="1"/>
</dbReference>
<gene>
    <name evidence="7" type="ORF">S-MbCM7_025</name>
</gene>
<evidence type="ECO:0000259" key="6">
    <source>
        <dbReference type="PROSITE" id="PS51471"/>
    </source>
</evidence>
<protein>
    <submittedName>
        <fullName evidence="7">2OG-Fe(II) oxygenase</fullName>
    </submittedName>
</protein>
<evidence type="ECO:0000313" key="7">
    <source>
        <dbReference type="EMBL" id="AHB80439.1"/>
    </source>
</evidence>
<dbReference type="Proteomes" id="UP000018808">
    <property type="component" value="Segment"/>
</dbReference>
<proteinExistence type="predicted"/>
<dbReference type="PANTHER" id="PTHR10869:SF246">
    <property type="entry name" value="TRANSMEMBRANE PROLYL 4-HYDROXYLASE"/>
    <property type="match status" value="1"/>
</dbReference>
<reference evidence="7 8" key="1">
    <citation type="journal article" date="2014" name="Nature">
        <title>Viral tagging reveals discrete populations in Synechococcus viral genome sequence space.</title>
        <authorList>
            <person name="Deng L."/>
            <person name="Ignacio Espinoza J.C."/>
            <person name="Gregory A.C."/>
            <person name="Poulos B.T."/>
            <person name="Weitz J.S."/>
            <person name="Hugenholtz P."/>
            <person name="Sullivan M.B."/>
        </authorList>
    </citation>
    <scope>NUCLEOTIDE SEQUENCE [LARGE SCALE GENOMIC DNA]</scope>
</reference>
<evidence type="ECO:0000256" key="5">
    <source>
        <dbReference type="ARBA" id="ARBA00023004"/>
    </source>
</evidence>
<feature type="domain" description="Fe2OG dioxygenase" evidence="6">
    <location>
        <begin position="104"/>
        <end position="200"/>
    </location>
</feature>
<dbReference type="EMBL" id="KF156338">
    <property type="protein sequence ID" value="AHB80439.1"/>
    <property type="molecule type" value="Genomic_DNA"/>
</dbReference>
<sequence length="205" mass="24176">MKIIKHTPFVWQYLNVASDDQIESITSGCKQYMLNDDTIPSREQTFSVRNTSFNLTELVRFHPNLKSRAAIYEIDQNIHNIYCAIQRDYTEKNALFKYTLSAARVTGFRTNYHYRNYTLKQEYKWHCDFHSSQRFILSGLLYLNDDFDGGGTRFLMDRLTVQPIKGSLLMFPCGPYFVHRSVPIKNGEKNIIWTCFDRVSQDIQR</sequence>
<dbReference type="GO" id="GO:0031418">
    <property type="term" value="F:L-ascorbic acid binding"/>
    <property type="evidence" value="ECO:0007669"/>
    <property type="project" value="InterPro"/>
</dbReference>
<dbReference type="RefSeq" id="YP_009008159.1">
    <property type="nucleotide sequence ID" value="NC_023587.1"/>
</dbReference>